<evidence type="ECO:0000313" key="2">
    <source>
        <dbReference type="Proteomes" id="UP000004221"/>
    </source>
</evidence>
<keyword evidence="2" id="KW-1185">Reference proteome</keyword>
<dbReference type="Proteomes" id="UP000004221">
    <property type="component" value="Unassembled WGS sequence"/>
</dbReference>
<reference evidence="1 2" key="1">
    <citation type="journal article" date="2012" name="ISME J.">
        <title>Nitrification expanded: discovery, physiology and genomics of a nitrite-oxidizing bacterium from the phylum Chloroflexi.</title>
        <authorList>
            <person name="Sorokin D.Y."/>
            <person name="Lucker S."/>
            <person name="Vejmelkova D."/>
            <person name="Kostrikina N.A."/>
            <person name="Kleerebezem R."/>
            <person name="Rijpstra W.I."/>
            <person name="Damste J.S."/>
            <person name="Le Paslier D."/>
            <person name="Muyzer G."/>
            <person name="Wagner M."/>
            <person name="van Loosdrecht M.C."/>
            <person name="Daims H."/>
        </authorList>
    </citation>
    <scope>NUCLEOTIDE SEQUENCE [LARGE SCALE GENOMIC DNA]</scope>
    <source>
        <strain evidence="2">none</strain>
    </source>
</reference>
<dbReference type="Gene3D" id="3.10.450.50">
    <property type="match status" value="1"/>
</dbReference>
<accession>I4EKW8</accession>
<sequence>MTPHETVEHALSALVRGNVQEHIRYVADDVIWKLNENAAQQGISTYQQLVTAMTRDHDEMIVEFQLDGAHLDSRGRVCIRTLEDHRMRWRNLDGRTGERTERVACAYRVVNGVIAEIRMTALGGSNRSFTYPPSIPLP</sequence>
<dbReference type="SUPFAM" id="SSF54427">
    <property type="entry name" value="NTF2-like"/>
    <property type="match status" value="1"/>
</dbReference>
<organism evidence="1 2">
    <name type="scientific">Nitrolancea hollandica Lb</name>
    <dbReference type="NCBI Taxonomy" id="1129897"/>
    <lineage>
        <taxon>Bacteria</taxon>
        <taxon>Pseudomonadati</taxon>
        <taxon>Thermomicrobiota</taxon>
        <taxon>Thermomicrobia</taxon>
        <taxon>Sphaerobacterales</taxon>
        <taxon>Sphaerobacterineae</taxon>
        <taxon>Sphaerobacteraceae</taxon>
        <taxon>Nitrolancea</taxon>
    </lineage>
</organism>
<evidence type="ECO:0008006" key="3">
    <source>
        <dbReference type="Google" id="ProtNLM"/>
    </source>
</evidence>
<proteinExistence type="predicted"/>
<comment type="caution">
    <text evidence="1">The sequence shown here is derived from an EMBL/GenBank/DDBJ whole genome shotgun (WGS) entry which is preliminary data.</text>
</comment>
<dbReference type="EMBL" id="CAGS01000428">
    <property type="protein sequence ID" value="CCF85330.1"/>
    <property type="molecule type" value="Genomic_DNA"/>
</dbReference>
<name>I4EKW8_9BACT</name>
<evidence type="ECO:0000313" key="1">
    <source>
        <dbReference type="EMBL" id="CCF85330.1"/>
    </source>
</evidence>
<protein>
    <recommendedName>
        <fullName evidence="3">SnoaL-like domain-containing protein</fullName>
    </recommendedName>
</protein>
<dbReference type="InterPro" id="IPR032710">
    <property type="entry name" value="NTF2-like_dom_sf"/>
</dbReference>
<dbReference type="AlphaFoldDB" id="I4EKW8"/>
<gene>
    <name evidence="1" type="ORF">NITHO_4840005</name>
</gene>